<evidence type="ECO:0000256" key="1">
    <source>
        <dbReference type="SAM" id="Phobius"/>
    </source>
</evidence>
<reference evidence="2" key="1">
    <citation type="journal article" date="2021" name="PeerJ">
        <title>Extensive microbial diversity within the chicken gut microbiome revealed by metagenomics and culture.</title>
        <authorList>
            <person name="Gilroy R."/>
            <person name="Ravi A."/>
            <person name="Getino M."/>
            <person name="Pursley I."/>
            <person name="Horton D.L."/>
            <person name="Alikhan N.F."/>
            <person name="Baker D."/>
            <person name="Gharbi K."/>
            <person name="Hall N."/>
            <person name="Watson M."/>
            <person name="Adriaenssens E.M."/>
            <person name="Foster-Nyarko E."/>
            <person name="Jarju S."/>
            <person name="Secka A."/>
            <person name="Antonio M."/>
            <person name="Oren A."/>
            <person name="Chaudhuri R.R."/>
            <person name="La Ragione R."/>
            <person name="Hildebrand F."/>
            <person name="Pallen M.J."/>
        </authorList>
    </citation>
    <scope>NUCLEOTIDE SEQUENCE</scope>
    <source>
        <strain evidence="2">ChiHjej13B12-4958</strain>
    </source>
</reference>
<keyword evidence="1" id="KW-1133">Transmembrane helix</keyword>
<reference evidence="2" key="2">
    <citation type="submission" date="2021-04" db="EMBL/GenBank/DDBJ databases">
        <authorList>
            <person name="Gilroy R."/>
        </authorList>
    </citation>
    <scope>NUCLEOTIDE SEQUENCE</scope>
    <source>
        <strain evidence="2">ChiHjej13B12-4958</strain>
    </source>
</reference>
<proteinExistence type="predicted"/>
<organism evidence="2 3">
    <name type="scientific">Candidatus Corynebacterium faecigallinarum</name>
    <dbReference type="NCBI Taxonomy" id="2838528"/>
    <lineage>
        <taxon>Bacteria</taxon>
        <taxon>Bacillati</taxon>
        <taxon>Actinomycetota</taxon>
        <taxon>Actinomycetes</taxon>
        <taxon>Mycobacteriales</taxon>
        <taxon>Corynebacteriaceae</taxon>
        <taxon>Corynebacterium</taxon>
    </lineage>
</organism>
<gene>
    <name evidence="2" type="ORF">H9751_06495</name>
</gene>
<accession>A0A9D2QFP0</accession>
<keyword evidence="1" id="KW-0812">Transmembrane</keyword>
<dbReference type="AlphaFoldDB" id="A0A9D2QFP0"/>
<feature type="transmembrane region" description="Helical" evidence="1">
    <location>
        <begin position="12"/>
        <end position="35"/>
    </location>
</feature>
<evidence type="ECO:0000313" key="3">
    <source>
        <dbReference type="Proteomes" id="UP000823858"/>
    </source>
</evidence>
<name>A0A9D2QFP0_9CORY</name>
<comment type="caution">
    <text evidence="2">The sequence shown here is derived from an EMBL/GenBank/DDBJ whole genome shotgun (WGS) entry which is preliminary data.</text>
</comment>
<protein>
    <submittedName>
        <fullName evidence="2">Uncharacterized protein</fullName>
    </submittedName>
</protein>
<dbReference type="Proteomes" id="UP000823858">
    <property type="component" value="Unassembled WGS sequence"/>
</dbReference>
<dbReference type="EMBL" id="DWVP01000014">
    <property type="protein sequence ID" value="HJC85177.1"/>
    <property type="molecule type" value="Genomic_DNA"/>
</dbReference>
<evidence type="ECO:0000313" key="2">
    <source>
        <dbReference type="EMBL" id="HJC85177.1"/>
    </source>
</evidence>
<keyword evidence="1" id="KW-0472">Membrane</keyword>
<sequence length="51" mass="5507">MSEKKTPFTSSWWIRRVSYLVIGVAGLIAAGFGLIDEGQLDALTASPLRSP</sequence>